<dbReference type="EMBL" id="JAJEPV010000022">
    <property type="protein sequence ID" value="MCC2119940.1"/>
    <property type="molecule type" value="Genomic_DNA"/>
</dbReference>
<evidence type="ECO:0000313" key="3">
    <source>
        <dbReference type="EMBL" id="MCC2119940.1"/>
    </source>
</evidence>
<dbReference type="Pfam" id="PF01531">
    <property type="entry name" value="Glyco_transf_11"/>
    <property type="match status" value="1"/>
</dbReference>
<dbReference type="GO" id="GO:0005975">
    <property type="term" value="P:carbohydrate metabolic process"/>
    <property type="evidence" value="ECO:0007669"/>
    <property type="project" value="InterPro"/>
</dbReference>
<dbReference type="Proteomes" id="UP001197795">
    <property type="component" value="Unassembled WGS sequence"/>
</dbReference>
<keyword evidence="1" id="KW-0328">Glycosyltransferase</keyword>
<gene>
    <name evidence="3" type="ORF">LKD75_10125</name>
</gene>
<keyword evidence="2" id="KW-0808">Transferase</keyword>
<comment type="caution">
    <text evidence="3">The sequence shown here is derived from an EMBL/GenBank/DDBJ whole genome shotgun (WGS) entry which is preliminary data.</text>
</comment>
<accession>A0AAE3D8I4</accession>
<name>A0AAE3D8I4_9FIRM</name>
<dbReference type="AlphaFoldDB" id="A0AAE3D8I4"/>
<protein>
    <submittedName>
        <fullName evidence="3">Alpha-1,2-fucosyltransferase</fullName>
    </submittedName>
</protein>
<organism evidence="3 4">
    <name type="scientific">Waltera acetigignens</name>
    <dbReference type="NCBI Taxonomy" id="2981769"/>
    <lineage>
        <taxon>Bacteria</taxon>
        <taxon>Bacillati</taxon>
        <taxon>Bacillota</taxon>
        <taxon>Clostridia</taxon>
        <taxon>Lachnospirales</taxon>
        <taxon>Lachnospiraceae</taxon>
        <taxon>Waltera</taxon>
    </lineage>
</organism>
<evidence type="ECO:0000256" key="2">
    <source>
        <dbReference type="ARBA" id="ARBA00022679"/>
    </source>
</evidence>
<reference evidence="3 4" key="1">
    <citation type="submission" date="2021-10" db="EMBL/GenBank/DDBJ databases">
        <title>Anaerobic single-cell dispensing facilitates the cultivation of human gut bacteria.</title>
        <authorList>
            <person name="Afrizal A."/>
        </authorList>
    </citation>
    <scope>NUCLEOTIDE SEQUENCE [LARGE SCALE GENOMIC DNA]</scope>
    <source>
        <strain evidence="3 4">CLA-AA-H273</strain>
    </source>
</reference>
<dbReference type="PANTHER" id="PTHR11927:SF9">
    <property type="entry name" value="L-FUCOSYLTRANSFERASE"/>
    <property type="match status" value="1"/>
</dbReference>
<evidence type="ECO:0000313" key="4">
    <source>
        <dbReference type="Proteomes" id="UP001197795"/>
    </source>
</evidence>
<dbReference type="GO" id="GO:0008107">
    <property type="term" value="F:galactoside 2-alpha-L-fucosyltransferase activity"/>
    <property type="evidence" value="ECO:0007669"/>
    <property type="project" value="InterPro"/>
</dbReference>
<keyword evidence="4" id="KW-1185">Reference proteome</keyword>
<dbReference type="InterPro" id="IPR002516">
    <property type="entry name" value="Glyco_trans_11"/>
</dbReference>
<dbReference type="PANTHER" id="PTHR11927">
    <property type="entry name" value="GALACTOSIDE 2-L-FUCOSYLTRANSFERASE"/>
    <property type="match status" value="1"/>
</dbReference>
<dbReference type="RefSeq" id="WP_227733384.1">
    <property type="nucleotide sequence ID" value="NZ_JAJEPV010000022.1"/>
</dbReference>
<dbReference type="Gene3D" id="3.40.50.11350">
    <property type="match status" value="1"/>
</dbReference>
<sequence>MNRKIIEISGGLGNQMFQYALGVELKLRGFYVTYDDRKILITGNQHNGFELERVFKINYHRNGFWENLIVTMCRAHDKLTGKDRGMVLIDKEPTAMNEIMSKNKIYLRGYWQNPNYWEKCRGNLKDIFEFKIDHIDDRNKDIAQKIKRENSVSIHVRRGDYLWAENAEARMEICTLEYYKKAISYIYEKTGNCSFYIFSDDPKWVRANFTELNYILIDWNQGENSYLDMYLMSLCKHNIIANSSFSWWGAELNCNKEKIVVSPSKWYNGMSSDIIMNDWIKI</sequence>
<dbReference type="GO" id="GO:0016020">
    <property type="term" value="C:membrane"/>
    <property type="evidence" value="ECO:0007669"/>
    <property type="project" value="InterPro"/>
</dbReference>
<proteinExistence type="predicted"/>
<dbReference type="CDD" id="cd11301">
    <property type="entry name" value="Fut1_Fut2_like"/>
    <property type="match status" value="1"/>
</dbReference>
<evidence type="ECO:0000256" key="1">
    <source>
        <dbReference type="ARBA" id="ARBA00022676"/>
    </source>
</evidence>